<evidence type="ECO:0000313" key="1">
    <source>
        <dbReference type="EMBL" id="KAI8431953.1"/>
    </source>
</evidence>
<accession>A0ACC0K6B1</accession>
<dbReference type="EMBL" id="CM046107">
    <property type="protein sequence ID" value="KAI8431953.1"/>
    <property type="molecule type" value="Genomic_DNA"/>
</dbReference>
<reference evidence="1 2" key="1">
    <citation type="journal article" date="2022" name="Genome Biol. Evol.">
        <title>The Spruce Budworm Genome: Reconstructing the Evolutionary History of Antifreeze Proteins.</title>
        <authorList>
            <person name="Beliveau C."/>
            <person name="Gagne P."/>
            <person name="Picq S."/>
            <person name="Vernygora O."/>
            <person name="Keeling C.I."/>
            <person name="Pinkney K."/>
            <person name="Doucet D."/>
            <person name="Wen F."/>
            <person name="Johnston J.S."/>
            <person name="Maaroufi H."/>
            <person name="Boyle B."/>
            <person name="Laroche J."/>
            <person name="Dewar K."/>
            <person name="Juretic N."/>
            <person name="Blackburn G."/>
            <person name="Nisole A."/>
            <person name="Brunet B."/>
            <person name="Brandao M."/>
            <person name="Lumley L."/>
            <person name="Duan J."/>
            <person name="Quan G."/>
            <person name="Lucarotti C.J."/>
            <person name="Roe A.D."/>
            <person name="Sperling F.A.H."/>
            <person name="Levesque R.C."/>
            <person name="Cusson M."/>
        </authorList>
    </citation>
    <scope>NUCLEOTIDE SEQUENCE [LARGE SCALE GENOMIC DNA]</scope>
    <source>
        <strain evidence="1">Glfc:IPQL:Cfum</strain>
    </source>
</reference>
<gene>
    <name evidence="1" type="ORF">MSG28_004488</name>
</gene>
<comment type="caution">
    <text evidence="1">The sequence shown here is derived from an EMBL/GenBank/DDBJ whole genome shotgun (WGS) entry which is preliminary data.</text>
</comment>
<protein>
    <submittedName>
        <fullName evidence="1">Uncharacterized protein</fullName>
    </submittedName>
</protein>
<organism evidence="1 2">
    <name type="scientific">Choristoneura fumiferana</name>
    <name type="common">Spruce budworm moth</name>
    <name type="synonym">Archips fumiferana</name>
    <dbReference type="NCBI Taxonomy" id="7141"/>
    <lineage>
        <taxon>Eukaryota</taxon>
        <taxon>Metazoa</taxon>
        <taxon>Ecdysozoa</taxon>
        <taxon>Arthropoda</taxon>
        <taxon>Hexapoda</taxon>
        <taxon>Insecta</taxon>
        <taxon>Pterygota</taxon>
        <taxon>Neoptera</taxon>
        <taxon>Endopterygota</taxon>
        <taxon>Lepidoptera</taxon>
        <taxon>Glossata</taxon>
        <taxon>Ditrysia</taxon>
        <taxon>Tortricoidea</taxon>
        <taxon>Tortricidae</taxon>
        <taxon>Tortricinae</taxon>
        <taxon>Choristoneura</taxon>
    </lineage>
</organism>
<evidence type="ECO:0000313" key="2">
    <source>
        <dbReference type="Proteomes" id="UP001064048"/>
    </source>
</evidence>
<dbReference type="Proteomes" id="UP001064048">
    <property type="component" value="Chromosome 7"/>
</dbReference>
<proteinExistence type="predicted"/>
<keyword evidence="2" id="KW-1185">Reference proteome</keyword>
<name>A0ACC0K6B1_CHOFU</name>
<sequence length="103" mass="11485">MVVAIRVDLAQSDLEEDLHEAVSSGILNDMDTFFEALRGNLEGMASLTPDERATFYDPPNVVRPPALENIVRKPATNLRSNSMVHVKFPIRAGPVWEVWPKPS</sequence>